<comment type="caution">
    <text evidence="3">The sequence shown here is derived from an EMBL/GenBank/DDBJ whole genome shotgun (WGS) entry which is preliminary data.</text>
</comment>
<gene>
    <name evidence="3" type="ORF">ABR189_02540</name>
</gene>
<proteinExistence type="predicted"/>
<sequence>MKTTRKSWYLYLPLLLSVLILSSFYQRNEKVRGNGQLKEETRPAEPFKEISTSGNYKVVIQQGNNHSIQLEAEENLLPYIITEIQGDELKIYTKRGYNINPTKTITVNVTLQQIAALKASGAGGFYSKGTLKSDEIELSCSGSTGADLDVDTRKMEVSLSGSSNIKLKGSATEAEYKISGSADIAAFDLVGDDVEVKISGSGNANVTANKKLDVKVSGSGSVKYKGTPGSVDQRVSGSGRISKVS</sequence>
<evidence type="ECO:0000313" key="3">
    <source>
        <dbReference type="EMBL" id="MET6996224.1"/>
    </source>
</evidence>
<evidence type="ECO:0000259" key="2">
    <source>
        <dbReference type="Pfam" id="PF10988"/>
    </source>
</evidence>
<keyword evidence="4" id="KW-1185">Reference proteome</keyword>
<feature type="region of interest" description="Disordered" evidence="1">
    <location>
        <begin position="223"/>
        <end position="245"/>
    </location>
</feature>
<dbReference type="PANTHER" id="PTHR39200:SF1">
    <property type="entry name" value="AUTO-TRANSPORTER ADHESIN HEAD GIN DOMAIN-CONTAINING PROTEIN-RELATED"/>
    <property type="match status" value="1"/>
</dbReference>
<reference evidence="3 4" key="1">
    <citation type="submission" date="2024-06" db="EMBL/GenBank/DDBJ databases">
        <title>Chitinophaga defluvii sp. nov., isolated from municipal sewage.</title>
        <authorList>
            <person name="Zhang L."/>
        </authorList>
    </citation>
    <scope>NUCLEOTIDE SEQUENCE [LARGE SCALE GENOMIC DNA]</scope>
    <source>
        <strain evidence="3 4">H8</strain>
    </source>
</reference>
<dbReference type="RefSeq" id="WP_354658871.1">
    <property type="nucleotide sequence ID" value="NZ_JBEXAC010000001.1"/>
</dbReference>
<dbReference type="Gene3D" id="2.160.20.120">
    <property type="match status" value="1"/>
</dbReference>
<dbReference type="PANTHER" id="PTHR39200">
    <property type="entry name" value="HYPOTHETICAL EXPORTED PROTEIN"/>
    <property type="match status" value="1"/>
</dbReference>
<dbReference type="Proteomes" id="UP001549749">
    <property type="component" value="Unassembled WGS sequence"/>
</dbReference>
<accession>A0ABV2SZM3</accession>
<name>A0ABV2SZM3_9BACT</name>
<protein>
    <submittedName>
        <fullName evidence="3">Head GIN domain-containing protein</fullName>
    </submittedName>
</protein>
<evidence type="ECO:0000313" key="4">
    <source>
        <dbReference type="Proteomes" id="UP001549749"/>
    </source>
</evidence>
<dbReference type="InterPro" id="IPR021255">
    <property type="entry name" value="DUF2807"/>
</dbReference>
<feature type="domain" description="Putative auto-transporter adhesin head GIN" evidence="2">
    <location>
        <begin position="46"/>
        <end position="228"/>
    </location>
</feature>
<dbReference type="EMBL" id="JBEXAC010000001">
    <property type="protein sequence ID" value="MET6996224.1"/>
    <property type="molecule type" value="Genomic_DNA"/>
</dbReference>
<organism evidence="3 4">
    <name type="scientific">Chitinophaga defluvii</name>
    <dbReference type="NCBI Taxonomy" id="3163343"/>
    <lineage>
        <taxon>Bacteria</taxon>
        <taxon>Pseudomonadati</taxon>
        <taxon>Bacteroidota</taxon>
        <taxon>Chitinophagia</taxon>
        <taxon>Chitinophagales</taxon>
        <taxon>Chitinophagaceae</taxon>
        <taxon>Chitinophaga</taxon>
    </lineage>
</organism>
<evidence type="ECO:0000256" key="1">
    <source>
        <dbReference type="SAM" id="MobiDB-lite"/>
    </source>
</evidence>
<dbReference type="Pfam" id="PF10988">
    <property type="entry name" value="DUF2807"/>
    <property type="match status" value="1"/>
</dbReference>